<dbReference type="Pfam" id="PF12697">
    <property type="entry name" value="Abhydrolase_6"/>
    <property type="match status" value="1"/>
</dbReference>
<dbReference type="RefSeq" id="WP_274202946.1">
    <property type="nucleotide sequence ID" value="NZ_JAQZAO010000012.1"/>
</dbReference>
<keyword evidence="2" id="KW-0732">Signal</keyword>
<dbReference type="InterPro" id="IPR029058">
    <property type="entry name" value="AB_hydrolase_fold"/>
</dbReference>
<gene>
    <name evidence="4" type="ORF">PGB27_23990</name>
</gene>
<sequence>MTRLFIRALVAAATSVLLTATACSAAASSAPPPANGDFAGPVDVGGRRMYIECRGTGGPTVVLIAGYGNRGSAWSVLSPGVPAPAVLPGTSGFTRVCAYDRPGTVGESVDDPAERSRSDPVPQPRSPEDTVADLHALLLAARVPGPYVLAAHSLGGLYARLYAAAHPDDVVGVVLVDAAHERYNAELRRLLTPEQLAQVQGGPSSLRERYPDVELVDADRGDALLAQTRTAVPLRPIPLAVLTRGQAVEVPIPGFPVAELERSWRALQDDLATLTPAARHSIAARSGHDIYQDEPALVVEAIRQVVTGARDPGTWYSLTSCCAK</sequence>
<dbReference type="InterPro" id="IPR000073">
    <property type="entry name" value="AB_hydrolase_1"/>
</dbReference>
<feature type="signal peptide" evidence="2">
    <location>
        <begin position="1"/>
        <end position="25"/>
    </location>
</feature>
<feature type="region of interest" description="Disordered" evidence="1">
    <location>
        <begin position="103"/>
        <end position="128"/>
    </location>
</feature>
<organism evidence="4 5">
    <name type="scientific">Actinomycetospora lemnae</name>
    <dbReference type="NCBI Taxonomy" id="3019891"/>
    <lineage>
        <taxon>Bacteria</taxon>
        <taxon>Bacillati</taxon>
        <taxon>Actinomycetota</taxon>
        <taxon>Actinomycetes</taxon>
        <taxon>Pseudonocardiales</taxon>
        <taxon>Pseudonocardiaceae</taxon>
        <taxon>Actinomycetospora</taxon>
    </lineage>
</organism>
<evidence type="ECO:0000313" key="4">
    <source>
        <dbReference type="EMBL" id="MDD7968415.1"/>
    </source>
</evidence>
<feature type="chain" id="PRO_5046941286" evidence="2">
    <location>
        <begin position="26"/>
        <end position="324"/>
    </location>
</feature>
<dbReference type="Proteomes" id="UP001300763">
    <property type="component" value="Unassembled WGS sequence"/>
</dbReference>
<keyword evidence="5" id="KW-1185">Reference proteome</keyword>
<evidence type="ECO:0000313" key="5">
    <source>
        <dbReference type="Proteomes" id="UP001300763"/>
    </source>
</evidence>
<dbReference type="GO" id="GO:0016787">
    <property type="term" value="F:hydrolase activity"/>
    <property type="evidence" value="ECO:0007669"/>
    <property type="project" value="UniProtKB-KW"/>
</dbReference>
<dbReference type="InterPro" id="IPR050266">
    <property type="entry name" value="AB_hydrolase_sf"/>
</dbReference>
<keyword evidence="4" id="KW-0378">Hydrolase</keyword>
<evidence type="ECO:0000256" key="1">
    <source>
        <dbReference type="SAM" id="MobiDB-lite"/>
    </source>
</evidence>
<accession>A0ABT5SZW8</accession>
<dbReference type="Gene3D" id="3.40.50.1820">
    <property type="entry name" value="alpha/beta hydrolase"/>
    <property type="match status" value="1"/>
</dbReference>
<evidence type="ECO:0000259" key="3">
    <source>
        <dbReference type="Pfam" id="PF12697"/>
    </source>
</evidence>
<name>A0ABT5SZW8_9PSEU</name>
<protein>
    <submittedName>
        <fullName evidence="4">Alpha/beta hydrolase</fullName>
    </submittedName>
</protein>
<reference evidence="4 5" key="1">
    <citation type="submission" date="2023-02" db="EMBL/GenBank/DDBJ databases">
        <title>Genome sequencing required for Actinomycetospora new species description.</title>
        <authorList>
            <person name="Saimee Y."/>
            <person name="Duangmal K."/>
        </authorList>
    </citation>
    <scope>NUCLEOTIDE SEQUENCE [LARGE SCALE GENOMIC DNA]</scope>
    <source>
        <strain evidence="4 5">DW7H6</strain>
    </source>
</reference>
<feature type="domain" description="AB hydrolase-1" evidence="3">
    <location>
        <begin position="61"/>
        <end position="301"/>
    </location>
</feature>
<dbReference type="PANTHER" id="PTHR43798">
    <property type="entry name" value="MONOACYLGLYCEROL LIPASE"/>
    <property type="match status" value="1"/>
</dbReference>
<dbReference type="SUPFAM" id="SSF53474">
    <property type="entry name" value="alpha/beta-Hydrolases"/>
    <property type="match status" value="1"/>
</dbReference>
<dbReference type="EMBL" id="JAQZAO010000012">
    <property type="protein sequence ID" value="MDD7968415.1"/>
    <property type="molecule type" value="Genomic_DNA"/>
</dbReference>
<evidence type="ECO:0000256" key="2">
    <source>
        <dbReference type="SAM" id="SignalP"/>
    </source>
</evidence>
<proteinExistence type="predicted"/>
<dbReference type="PANTHER" id="PTHR43798:SF33">
    <property type="entry name" value="HYDROLASE, PUTATIVE (AFU_ORTHOLOGUE AFUA_2G14860)-RELATED"/>
    <property type="match status" value="1"/>
</dbReference>
<dbReference type="PROSITE" id="PS51257">
    <property type="entry name" value="PROKAR_LIPOPROTEIN"/>
    <property type="match status" value="1"/>
</dbReference>
<comment type="caution">
    <text evidence="4">The sequence shown here is derived from an EMBL/GenBank/DDBJ whole genome shotgun (WGS) entry which is preliminary data.</text>
</comment>